<organism evidence="2 3">
    <name type="scientific">Candidatus Kuenenbacteria bacterium CG2_30_39_24</name>
    <dbReference type="NCBI Taxonomy" id="1805236"/>
    <lineage>
        <taxon>Bacteria</taxon>
        <taxon>Candidatus Kueneniibacteriota</taxon>
    </lineage>
</organism>
<feature type="transmembrane region" description="Helical" evidence="1">
    <location>
        <begin position="7"/>
        <end position="27"/>
    </location>
</feature>
<keyword evidence="1" id="KW-0812">Transmembrane</keyword>
<evidence type="ECO:0000256" key="1">
    <source>
        <dbReference type="SAM" id="Phobius"/>
    </source>
</evidence>
<protein>
    <submittedName>
        <fullName evidence="2">Uncharacterized protein</fullName>
    </submittedName>
</protein>
<keyword evidence="1" id="KW-1133">Transmembrane helix</keyword>
<keyword evidence="1" id="KW-0472">Membrane</keyword>
<sequence length="190" mass="21145">MLNKKILIIVVGVVAVIVIIFISWMIFSQDEAVEVVPETEVPVTGQLPGETETGLPEAGTKKSALTAEEQDKAAIINTVKFFVGMLGTYSPDAKFQNITDLKSMMTNKMMDWADEFVRNNLPNIENQSESVTTTVFKTEISSYSSQSAKVTANTRRDKINQEGQKLISQEAEVELIKIGEKWLVDKVAWK</sequence>
<dbReference type="AlphaFoldDB" id="A0A1J5F6S6"/>
<reference evidence="2 3" key="1">
    <citation type="journal article" date="2016" name="Environ. Microbiol.">
        <title>Genomic resolution of a cold subsurface aquifer community provides metabolic insights for novel microbes adapted to high CO concentrations.</title>
        <authorList>
            <person name="Probst A.J."/>
            <person name="Castelle C.J."/>
            <person name="Singh A."/>
            <person name="Brown C.T."/>
            <person name="Anantharaman K."/>
            <person name="Sharon I."/>
            <person name="Hug L.A."/>
            <person name="Burstein D."/>
            <person name="Emerson J.B."/>
            <person name="Thomas B.C."/>
            <person name="Banfield J.F."/>
        </authorList>
    </citation>
    <scope>NUCLEOTIDE SEQUENCE [LARGE SCALE GENOMIC DNA]</scope>
    <source>
        <strain evidence="2">CG2_30_39_24</strain>
    </source>
</reference>
<dbReference type="Proteomes" id="UP000183922">
    <property type="component" value="Unassembled WGS sequence"/>
</dbReference>
<proteinExistence type="predicted"/>
<comment type="caution">
    <text evidence="2">The sequence shown here is derived from an EMBL/GenBank/DDBJ whole genome shotgun (WGS) entry which is preliminary data.</text>
</comment>
<dbReference type="STRING" id="1805236.AUK13_01950"/>
<gene>
    <name evidence="2" type="ORF">AUK13_01950</name>
</gene>
<evidence type="ECO:0000313" key="3">
    <source>
        <dbReference type="Proteomes" id="UP000183922"/>
    </source>
</evidence>
<accession>A0A1J5F6S6</accession>
<dbReference type="EMBL" id="MNYR01000030">
    <property type="protein sequence ID" value="OIP55949.1"/>
    <property type="molecule type" value="Genomic_DNA"/>
</dbReference>
<evidence type="ECO:0000313" key="2">
    <source>
        <dbReference type="EMBL" id="OIP55949.1"/>
    </source>
</evidence>
<name>A0A1J5F6S6_9BACT</name>